<comment type="catalytic activity">
    <reaction evidence="12">
        <text>ssDNA + n NTP = ssDNA/pppN(pN)n-1 hybrid + (n-1) diphosphate.</text>
        <dbReference type="EC" id="2.7.7.101"/>
    </reaction>
</comment>
<keyword evidence="8 12" id="KW-0862">Zinc</keyword>
<dbReference type="Gene3D" id="3.90.580.10">
    <property type="entry name" value="Zinc finger, CHC2-type domain"/>
    <property type="match status" value="1"/>
</dbReference>
<dbReference type="InterPro" id="IPR006171">
    <property type="entry name" value="TOPRIM_dom"/>
</dbReference>
<dbReference type="Pfam" id="PF13155">
    <property type="entry name" value="Toprim_2"/>
    <property type="match status" value="1"/>
</dbReference>
<dbReference type="SUPFAM" id="SSF56731">
    <property type="entry name" value="DNA primase core"/>
    <property type="match status" value="1"/>
</dbReference>
<keyword evidence="4 12" id="KW-0548">Nucleotidyltransferase</keyword>
<dbReference type="EMBL" id="CP034841">
    <property type="protein sequence ID" value="QBF34966.1"/>
    <property type="molecule type" value="Genomic_DNA"/>
</dbReference>
<comment type="subunit">
    <text evidence="12">Monomer. Interacts with DnaB.</text>
</comment>
<keyword evidence="11 12" id="KW-0804">Transcription</keyword>
<keyword evidence="7 12" id="KW-0863">Zinc-finger</keyword>
<dbReference type="EC" id="2.7.7.101" evidence="12"/>
<keyword evidence="2 12" id="KW-0639">Primosome</keyword>
<dbReference type="GO" id="GO:0003677">
    <property type="term" value="F:DNA binding"/>
    <property type="evidence" value="ECO:0007669"/>
    <property type="project" value="UniProtKB-KW"/>
</dbReference>
<dbReference type="Gene3D" id="3.40.1360.10">
    <property type="match status" value="1"/>
</dbReference>
<reference evidence="14 15" key="1">
    <citation type="submission" date="2019-01" db="EMBL/GenBank/DDBJ databases">
        <title>Complete sequence and annotation of the Mycoplasma phocirhinis strain 852T genome.</title>
        <authorList>
            <person name="Frasca S.Jr."/>
            <person name="Kutish G.F."/>
            <person name="Castellanos Gell J."/>
            <person name="Michaels D.L."/>
            <person name="Brown D.R."/>
        </authorList>
    </citation>
    <scope>NUCLEOTIDE SEQUENCE [LARGE SCALE GENOMIC DNA]</scope>
    <source>
        <strain evidence="14 15">852</strain>
    </source>
</reference>
<dbReference type="RefSeq" id="WP_130429743.1">
    <property type="nucleotide sequence ID" value="NZ_CP034841.1"/>
</dbReference>
<dbReference type="PROSITE" id="PS50880">
    <property type="entry name" value="TOPRIM"/>
    <property type="match status" value="1"/>
</dbReference>
<dbReference type="AlphaFoldDB" id="A0A4P6MQF2"/>
<dbReference type="InterPro" id="IPR034151">
    <property type="entry name" value="TOPRIM_DnaG_bac"/>
</dbReference>
<evidence type="ECO:0000259" key="13">
    <source>
        <dbReference type="PROSITE" id="PS50880"/>
    </source>
</evidence>
<dbReference type="InterPro" id="IPR050219">
    <property type="entry name" value="DnaG_primase"/>
</dbReference>
<sequence length="655" mass="76090">MNKNQTELHHYIINNIDIADEISKYITLSKKGQSYVCLCPFHDDSSPSMNINTTKQIFKCFVCQVGGNVINFVSKYKKINYFEAMKTIADEHNVSYENNLFNKPTQHYTQSDLQIIELLEKVNAFYKVEFKKIKNSTLKEFFTNRDLNDDILERFDIGYANENHFNILYGDEIKNNIDNFVKSGLFNLQTQNLTFKDRIMFGIRDNNGSIVGFSARSLIADIKPKYINSKDSSIFKKSEILYNYHQAKNYADNNSFILVEGFFDVIALAKCGINNSVALMGTALTSNHLKLIQNKTIIIFLDGDDAGQKATLKSAKFLLSNNIDVKIVQNHTSLDPDEILKKFGKEHLLQMINSAPDALDFIFNYYKTQHNLIAYGNNSLNNIKNFVVDFNDYIQYSDTAILNYFSNKFNDEFKFKPEFKNDNFNNYPSNFSNSQVFDNLLDLELNDIDDYYSNVNDYDLNIAENNYIINQKNTILPSFIDRLFYVIIEHPDLIKLYVESVEKNGGFKNIGTQKGQTQSKIYDILVSSLNQNLNDDNKNYIRKKSTQNGILEHEYYSFKLDLEKYPKYTQQFKDDFNDLIVKAIRENNKDYKEYITQNADIFFNNTGTQFLDIFANNIKQINKINDADFIEKINNNTANNDKNEPFKPIFDDLND</sequence>
<dbReference type="NCBIfam" id="TIGR01391">
    <property type="entry name" value="dnaG"/>
    <property type="match status" value="1"/>
</dbReference>
<dbReference type="OrthoDB" id="9803773at2"/>
<dbReference type="KEGG" id="mphi:EG856_03565"/>
<dbReference type="CDD" id="cd03364">
    <property type="entry name" value="TOPRIM_DnaG_primases"/>
    <property type="match status" value="1"/>
</dbReference>
<dbReference type="GO" id="GO:0003899">
    <property type="term" value="F:DNA-directed RNA polymerase activity"/>
    <property type="evidence" value="ECO:0007669"/>
    <property type="project" value="UniProtKB-UniRule"/>
</dbReference>
<keyword evidence="6 12" id="KW-0479">Metal-binding</keyword>
<dbReference type="InterPro" id="IPR006295">
    <property type="entry name" value="DNA_primase_DnaG"/>
</dbReference>
<evidence type="ECO:0000256" key="11">
    <source>
        <dbReference type="ARBA" id="ARBA00023163"/>
    </source>
</evidence>
<dbReference type="Pfam" id="PF01807">
    <property type="entry name" value="Zn_ribbon_DnaG"/>
    <property type="match status" value="1"/>
</dbReference>
<evidence type="ECO:0000313" key="14">
    <source>
        <dbReference type="EMBL" id="QBF34966.1"/>
    </source>
</evidence>
<dbReference type="GO" id="GO:0000428">
    <property type="term" value="C:DNA-directed RNA polymerase complex"/>
    <property type="evidence" value="ECO:0007669"/>
    <property type="project" value="UniProtKB-KW"/>
</dbReference>
<dbReference type="SMART" id="SM00400">
    <property type="entry name" value="ZnF_CHCC"/>
    <property type="match status" value="1"/>
</dbReference>
<dbReference type="SUPFAM" id="SSF57783">
    <property type="entry name" value="Zinc beta-ribbon"/>
    <property type="match status" value="1"/>
</dbReference>
<organism evidence="14 15">
    <name type="scientific">Mycoplasmopsis phocirhinis</name>
    <dbReference type="NCBI Taxonomy" id="142650"/>
    <lineage>
        <taxon>Bacteria</taxon>
        <taxon>Bacillati</taxon>
        <taxon>Mycoplasmatota</taxon>
        <taxon>Mycoplasmoidales</taxon>
        <taxon>Metamycoplasmataceae</taxon>
        <taxon>Mycoplasmopsis</taxon>
    </lineage>
</organism>
<evidence type="ECO:0000256" key="2">
    <source>
        <dbReference type="ARBA" id="ARBA00022515"/>
    </source>
</evidence>
<evidence type="ECO:0000256" key="3">
    <source>
        <dbReference type="ARBA" id="ARBA00022679"/>
    </source>
</evidence>
<keyword evidence="3 12" id="KW-0808">Transferase</keyword>
<proteinExistence type="inferred from homology"/>
<dbReference type="InterPro" id="IPR030846">
    <property type="entry name" value="DnaG_bac"/>
</dbReference>
<dbReference type="HAMAP" id="MF_00974">
    <property type="entry name" value="DNA_primase_DnaG"/>
    <property type="match status" value="1"/>
</dbReference>
<evidence type="ECO:0000256" key="10">
    <source>
        <dbReference type="ARBA" id="ARBA00023125"/>
    </source>
</evidence>
<dbReference type="GO" id="GO:0006269">
    <property type="term" value="P:DNA replication, synthesis of primer"/>
    <property type="evidence" value="ECO:0007669"/>
    <property type="project" value="UniProtKB-UniRule"/>
</dbReference>
<dbReference type="InterPro" id="IPR013264">
    <property type="entry name" value="DNAG_N"/>
</dbReference>
<dbReference type="GO" id="GO:0008270">
    <property type="term" value="F:zinc ion binding"/>
    <property type="evidence" value="ECO:0007669"/>
    <property type="project" value="UniProtKB-UniRule"/>
</dbReference>
<evidence type="ECO:0000256" key="5">
    <source>
        <dbReference type="ARBA" id="ARBA00022705"/>
    </source>
</evidence>
<dbReference type="Proteomes" id="UP000289326">
    <property type="component" value="Chromosome"/>
</dbReference>
<dbReference type="InterPro" id="IPR037068">
    <property type="entry name" value="DNA_primase_core_N_sf"/>
</dbReference>
<evidence type="ECO:0000256" key="1">
    <source>
        <dbReference type="ARBA" id="ARBA00022478"/>
    </source>
</evidence>
<feature type="domain" description="Toprim" evidence="13">
    <location>
        <begin position="254"/>
        <end position="333"/>
    </location>
</feature>
<evidence type="ECO:0000256" key="9">
    <source>
        <dbReference type="ARBA" id="ARBA00022842"/>
    </source>
</evidence>
<dbReference type="SMART" id="SM00493">
    <property type="entry name" value="TOPRIM"/>
    <property type="match status" value="1"/>
</dbReference>
<evidence type="ECO:0000256" key="8">
    <source>
        <dbReference type="ARBA" id="ARBA00022833"/>
    </source>
</evidence>
<comment type="similarity">
    <text evidence="12">Belongs to the DnaG primase family.</text>
</comment>
<keyword evidence="10 12" id="KW-0238">DNA-binding</keyword>
<dbReference type="InterPro" id="IPR036977">
    <property type="entry name" value="DNA_primase_Znf_CHC2"/>
</dbReference>
<dbReference type="GO" id="GO:1990077">
    <property type="term" value="C:primosome complex"/>
    <property type="evidence" value="ECO:0007669"/>
    <property type="project" value="UniProtKB-KW"/>
</dbReference>
<evidence type="ECO:0000256" key="12">
    <source>
        <dbReference type="HAMAP-Rule" id="MF_00974"/>
    </source>
</evidence>
<comment type="cofactor">
    <cofactor evidence="12">
        <name>Zn(2+)</name>
        <dbReference type="ChEBI" id="CHEBI:29105"/>
    </cofactor>
    <text evidence="12">Binds 1 zinc ion per monomer.</text>
</comment>
<evidence type="ECO:0000256" key="6">
    <source>
        <dbReference type="ARBA" id="ARBA00022723"/>
    </source>
</evidence>
<evidence type="ECO:0000256" key="7">
    <source>
        <dbReference type="ARBA" id="ARBA00022771"/>
    </source>
</evidence>
<keyword evidence="15" id="KW-1185">Reference proteome</keyword>
<dbReference type="Pfam" id="PF08275">
    <property type="entry name" value="DNAG_N"/>
    <property type="match status" value="1"/>
</dbReference>
<protein>
    <recommendedName>
        <fullName evidence="12">DNA primase</fullName>
        <ecNumber evidence="12">2.7.7.101</ecNumber>
    </recommendedName>
</protein>
<gene>
    <name evidence="12 14" type="primary">dnaG</name>
    <name evidence="14" type="ORF">EG856_03565</name>
</gene>
<dbReference type="Gene3D" id="3.90.980.10">
    <property type="entry name" value="DNA primase, catalytic core, N-terminal domain"/>
    <property type="match status" value="1"/>
</dbReference>
<keyword evidence="9" id="KW-0460">Magnesium</keyword>
<accession>A0A4P6MQF2</accession>
<dbReference type="GO" id="GO:0005737">
    <property type="term" value="C:cytoplasm"/>
    <property type="evidence" value="ECO:0007669"/>
    <property type="project" value="TreeGrafter"/>
</dbReference>
<name>A0A4P6MQF2_9BACT</name>
<feature type="zinc finger region" description="CHC2-type" evidence="12">
    <location>
        <begin position="39"/>
        <end position="63"/>
    </location>
</feature>
<evidence type="ECO:0000256" key="4">
    <source>
        <dbReference type="ARBA" id="ARBA00022695"/>
    </source>
</evidence>
<dbReference type="PANTHER" id="PTHR30313">
    <property type="entry name" value="DNA PRIMASE"/>
    <property type="match status" value="1"/>
</dbReference>
<keyword evidence="5 12" id="KW-0235">DNA replication</keyword>
<dbReference type="InterPro" id="IPR002694">
    <property type="entry name" value="Znf_CHC2"/>
</dbReference>
<comment type="domain">
    <text evidence="12">Contains an N-terminal zinc-binding domain, a central core domain that contains the primase activity, and a C-terminal DnaB-binding domain.</text>
</comment>
<keyword evidence="1 12" id="KW-0240">DNA-directed RNA polymerase</keyword>
<dbReference type="PANTHER" id="PTHR30313:SF2">
    <property type="entry name" value="DNA PRIMASE"/>
    <property type="match status" value="1"/>
</dbReference>
<comment type="function">
    <text evidence="12">RNA polymerase that catalyzes the synthesis of short RNA molecules used as primers for DNA polymerase during DNA replication.</text>
</comment>
<evidence type="ECO:0000313" key="15">
    <source>
        <dbReference type="Proteomes" id="UP000289326"/>
    </source>
</evidence>